<dbReference type="SUPFAM" id="SSF54236">
    <property type="entry name" value="Ubiquitin-like"/>
    <property type="match status" value="1"/>
</dbReference>
<organism evidence="2 3">
    <name type="scientific">Papaver somniferum</name>
    <name type="common">Opium poppy</name>
    <dbReference type="NCBI Taxonomy" id="3469"/>
    <lineage>
        <taxon>Eukaryota</taxon>
        <taxon>Viridiplantae</taxon>
        <taxon>Streptophyta</taxon>
        <taxon>Embryophyta</taxon>
        <taxon>Tracheophyta</taxon>
        <taxon>Spermatophyta</taxon>
        <taxon>Magnoliopsida</taxon>
        <taxon>Ranunculales</taxon>
        <taxon>Papaveraceae</taxon>
        <taxon>Papaveroideae</taxon>
        <taxon>Papaver</taxon>
    </lineage>
</organism>
<name>A0A4Y7L9N6_PAPSO</name>
<dbReference type="InterPro" id="IPR029071">
    <property type="entry name" value="Ubiquitin-like_domsf"/>
</dbReference>
<gene>
    <name evidence="2" type="ORF">C5167_043964</name>
</gene>
<evidence type="ECO:0000313" key="2">
    <source>
        <dbReference type="EMBL" id="RZC81392.1"/>
    </source>
</evidence>
<dbReference type="PANTHER" id="PTHR10562">
    <property type="entry name" value="SMALL UBIQUITIN-RELATED MODIFIER"/>
    <property type="match status" value="1"/>
</dbReference>
<proteinExistence type="predicted"/>
<dbReference type="InterPro" id="IPR022617">
    <property type="entry name" value="Rad60/SUMO-like_dom"/>
</dbReference>
<feature type="domain" description="Rad60/SUMO-like" evidence="1">
    <location>
        <begin position="26"/>
        <end position="82"/>
    </location>
</feature>
<dbReference type="Proteomes" id="UP000316621">
    <property type="component" value="Chromosome 10"/>
</dbReference>
<dbReference type="EMBL" id="CM010724">
    <property type="protein sequence ID" value="RZC81392.1"/>
    <property type="molecule type" value="Genomic_DNA"/>
</dbReference>
<evidence type="ECO:0000313" key="3">
    <source>
        <dbReference type="Proteomes" id="UP000316621"/>
    </source>
</evidence>
<sequence>MVVVSNVIKVKEEKPIEEEPNSRIDIKVASYHGNGNRVGFRIKRNARMGKLMQAYCEALKIDITSIKFILDGKQIKQEHTADQVIFL</sequence>
<dbReference type="Gramene" id="RZC81392">
    <property type="protein sequence ID" value="RZC81392"/>
    <property type="gene ID" value="C5167_043964"/>
</dbReference>
<dbReference type="STRING" id="3469.A0A4Y7L9N6"/>
<reference evidence="2 3" key="1">
    <citation type="journal article" date="2018" name="Science">
        <title>The opium poppy genome and morphinan production.</title>
        <authorList>
            <person name="Guo L."/>
            <person name="Winzer T."/>
            <person name="Yang X."/>
            <person name="Li Y."/>
            <person name="Ning Z."/>
            <person name="He Z."/>
            <person name="Teodor R."/>
            <person name="Lu Y."/>
            <person name="Bowser T.A."/>
            <person name="Graham I.A."/>
            <person name="Ye K."/>
        </authorList>
    </citation>
    <scope>NUCLEOTIDE SEQUENCE [LARGE SCALE GENOMIC DNA]</scope>
    <source>
        <strain evidence="3">cv. HN1</strain>
        <tissue evidence="2">Leaves</tissue>
    </source>
</reference>
<dbReference type="Pfam" id="PF11976">
    <property type="entry name" value="Rad60-SLD"/>
    <property type="match status" value="1"/>
</dbReference>
<protein>
    <recommendedName>
        <fullName evidence="1">Rad60/SUMO-like domain-containing protein</fullName>
    </recommendedName>
</protein>
<evidence type="ECO:0000259" key="1">
    <source>
        <dbReference type="Pfam" id="PF11976"/>
    </source>
</evidence>
<accession>A0A4Y7L9N6</accession>
<dbReference type="Gene3D" id="3.10.20.90">
    <property type="entry name" value="Phosphatidylinositol 3-kinase Catalytic Subunit, Chain A, domain 1"/>
    <property type="match status" value="1"/>
</dbReference>
<dbReference type="AlphaFoldDB" id="A0A4Y7L9N6"/>
<keyword evidence="3" id="KW-1185">Reference proteome</keyword>